<accession>A0A250XCD7</accession>
<evidence type="ECO:0000259" key="2">
    <source>
        <dbReference type="Pfam" id="PF00808"/>
    </source>
</evidence>
<organism evidence="3 4">
    <name type="scientific">Chlamydomonas eustigma</name>
    <dbReference type="NCBI Taxonomy" id="1157962"/>
    <lineage>
        <taxon>Eukaryota</taxon>
        <taxon>Viridiplantae</taxon>
        <taxon>Chlorophyta</taxon>
        <taxon>core chlorophytes</taxon>
        <taxon>Chlorophyceae</taxon>
        <taxon>CS clade</taxon>
        <taxon>Chlamydomonadales</taxon>
        <taxon>Chlamydomonadaceae</taxon>
        <taxon>Chlamydomonas</taxon>
    </lineage>
</organism>
<reference evidence="3 4" key="1">
    <citation type="submission" date="2017-08" db="EMBL/GenBank/DDBJ databases">
        <title>Acidophilic green algal genome provides insights into adaptation to an acidic environment.</title>
        <authorList>
            <person name="Hirooka S."/>
            <person name="Hirose Y."/>
            <person name="Kanesaki Y."/>
            <person name="Higuchi S."/>
            <person name="Fujiwara T."/>
            <person name="Onuma R."/>
            <person name="Era A."/>
            <person name="Ohbayashi R."/>
            <person name="Uzuka A."/>
            <person name="Nozaki H."/>
            <person name="Yoshikawa H."/>
            <person name="Miyagishima S.Y."/>
        </authorList>
    </citation>
    <scope>NUCLEOTIDE SEQUENCE [LARGE SCALE GENOMIC DNA]</scope>
    <source>
        <strain evidence="3 4">NIES-2499</strain>
    </source>
</reference>
<proteinExistence type="predicted"/>
<dbReference type="OrthoDB" id="1272441at2759"/>
<dbReference type="InterPro" id="IPR003958">
    <property type="entry name" value="CBFA_NFYB_domain"/>
</dbReference>
<keyword evidence="4" id="KW-1185">Reference proteome</keyword>
<gene>
    <name evidence="3" type="ORF">CEUSTIGMA_g8188.t1</name>
</gene>
<feature type="region of interest" description="Disordered" evidence="1">
    <location>
        <begin position="114"/>
        <end position="142"/>
    </location>
</feature>
<dbReference type="Pfam" id="PF00808">
    <property type="entry name" value="CBFD_NFYB_HMF"/>
    <property type="match status" value="1"/>
</dbReference>
<dbReference type="Proteomes" id="UP000232323">
    <property type="component" value="Unassembled WGS sequence"/>
</dbReference>
<dbReference type="SUPFAM" id="SSF47113">
    <property type="entry name" value="Histone-fold"/>
    <property type="match status" value="1"/>
</dbReference>
<evidence type="ECO:0000313" key="4">
    <source>
        <dbReference type="Proteomes" id="UP000232323"/>
    </source>
</evidence>
<dbReference type="GO" id="GO:0046982">
    <property type="term" value="F:protein heterodimerization activity"/>
    <property type="evidence" value="ECO:0007669"/>
    <property type="project" value="InterPro"/>
</dbReference>
<comment type="caution">
    <text evidence="3">The sequence shown here is derived from an EMBL/GenBank/DDBJ whole genome shotgun (WGS) entry which is preliminary data.</text>
</comment>
<dbReference type="AlphaFoldDB" id="A0A250XCD7"/>
<protein>
    <recommendedName>
        <fullName evidence="2">Transcription factor CBF/NF-Y/archaeal histone domain-containing protein</fullName>
    </recommendedName>
</protein>
<evidence type="ECO:0000313" key="3">
    <source>
        <dbReference type="EMBL" id="GAX80753.1"/>
    </source>
</evidence>
<sequence length="142" mass="15417">MDSKQEDEDAGGAAALMLQVGRVQKMARSDPDSLPLNKEAAAVLSKATELFLAKFGRLALQNMSVQHKQMDYSHVALAVKEWSEVQSLLQDIVPMKVKAGDVLSKIVSTVPSNQLSATNCEAENAISHQQDPNENPSEKNTI</sequence>
<dbReference type="Gene3D" id="1.10.20.10">
    <property type="entry name" value="Histone, subunit A"/>
    <property type="match status" value="1"/>
</dbReference>
<feature type="domain" description="Transcription factor CBF/NF-Y/archaeal histone" evidence="2">
    <location>
        <begin position="18"/>
        <end position="79"/>
    </location>
</feature>
<evidence type="ECO:0000256" key="1">
    <source>
        <dbReference type="SAM" id="MobiDB-lite"/>
    </source>
</evidence>
<name>A0A250XCD7_9CHLO</name>
<dbReference type="EMBL" id="BEGY01000056">
    <property type="protein sequence ID" value="GAX80753.1"/>
    <property type="molecule type" value="Genomic_DNA"/>
</dbReference>
<dbReference type="InterPro" id="IPR009072">
    <property type="entry name" value="Histone-fold"/>
</dbReference>